<dbReference type="GO" id="GO:0032259">
    <property type="term" value="P:methylation"/>
    <property type="evidence" value="ECO:0007669"/>
    <property type="project" value="UniProtKB-KW"/>
</dbReference>
<evidence type="ECO:0000256" key="2">
    <source>
        <dbReference type="ARBA" id="ARBA00005369"/>
    </source>
</evidence>
<evidence type="ECO:0000256" key="7">
    <source>
        <dbReference type="ARBA" id="ARBA00022691"/>
    </source>
</evidence>
<dbReference type="InterPro" id="IPR029063">
    <property type="entry name" value="SAM-dependent_MTases_sf"/>
</dbReference>
<feature type="transmembrane region" description="Helical" evidence="8">
    <location>
        <begin position="6"/>
        <end position="26"/>
    </location>
</feature>
<dbReference type="Pfam" id="PF01135">
    <property type="entry name" value="PCMT"/>
    <property type="match status" value="1"/>
</dbReference>
<keyword evidence="8" id="KW-1133">Transmembrane helix</keyword>
<dbReference type="Proteomes" id="UP001431209">
    <property type="component" value="Unassembled WGS sequence"/>
</dbReference>
<comment type="similarity">
    <text evidence="2">Belongs to the methyltransferase superfamily. L-isoaspartyl/D-aspartyl protein methyltransferase family.</text>
</comment>
<accession>A0AAW2ZFJ0</accession>
<dbReference type="SUPFAM" id="SSF53335">
    <property type="entry name" value="S-adenosyl-L-methionine-dependent methyltransferases"/>
    <property type="match status" value="1"/>
</dbReference>
<evidence type="ECO:0000256" key="3">
    <source>
        <dbReference type="ARBA" id="ARBA00011890"/>
    </source>
</evidence>
<sequence length="329" mass="37247">MNKSVVILTGLTGFFLAQVSWFIFYYNTGDELFERESNTTHTDENFISNDELIDSLVAKGIIRSQRVEFAMRMVDRSFYCHNFKQDKKIVFVNPYKDLAAPLPYNSTLSAPQLQAVCLEAICPRIDALITEQVSIKILDVGSGSGYSLSCFAHMTSYYNKTKSYIVGIEHIPSLVEITKQNIIKDDKTVKIFNQDTIHVICGDGFEGVPDQSPFHIIHVGAACTHVPRNLFDQLSVDGIMILPLGDTNFYQQLVVVSKNRQHEMLVQPLGIKCRCAPLTDRESQLVRTHISRAPKVFNYKGRKMVVTPFIINAPNVGRNFSSVEKIRWE</sequence>
<dbReference type="GO" id="GO:0005737">
    <property type="term" value="C:cytoplasm"/>
    <property type="evidence" value="ECO:0007669"/>
    <property type="project" value="UniProtKB-SubCell"/>
</dbReference>
<organism evidence="9 10">
    <name type="scientific">Acrasis kona</name>
    <dbReference type="NCBI Taxonomy" id="1008807"/>
    <lineage>
        <taxon>Eukaryota</taxon>
        <taxon>Discoba</taxon>
        <taxon>Heterolobosea</taxon>
        <taxon>Tetramitia</taxon>
        <taxon>Eutetramitia</taxon>
        <taxon>Acrasidae</taxon>
        <taxon>Acrasis</taxon>
    </lineage>
</organism>
<dbReference type="PROSITE" id="PS01279">
    <property type="entry name" value="PCMT"/>
    <property type="match status" value="1"/>
</dbReference>
<dbReference type="PANTHER" id="PTHR11579">
    <property type="entry name" value="PROTEIN-L-ISOASPARTATE O-METHYLTRANSFERASE"/>
    <property type="match status" value="1"/>
</dbReference>
<comment type="caution">
    <text evidence="9">The sequence shown here is derived from an EMBL/GenBank/DDBJ whole genome shotgun (WGS) entry which is preliminary data.</text>
</comment>
<dbReference type="GO" id="GO:0004719">
    <property type="term" value="F:protein-L-isoaspartate (D-aspartate) O-methyltransferase activity"/>
    <property type="evidence" value="ECO:0007669"/>
    <property type="project" value="UniProtKB-EC"/>
</dbReference>
<evidence type="ECO:0000256" key="8">
    <source>
        <dbReference type="SAM" id="Phobius"/>
    </source>
</evidence>
<keyword evidence="7" id="KW-0949">S-adenosyl-L-methionine</keyword>
<evidence type="ECO:0000256" key="5">
    <source>
        <dbReference type="ARBA" id="ARBA00022603"/>
    </source>
</evidence>
<keyword evidence="5" id="KW-0489">Methyltransferase</keyword>
<comment type="subcellular location">
    <subcellularLocation>
        <location evidence="1">Cytoplasm</location>
    </subcellularLocation>
</comment>
<keyword evidence="8" id="KW-0812">Transmembrane</keyword>
<proteinExistence type="inferred from homology"/>
<evidence type="ECO:0000256" key="4">
    <source>
        <dbReference type="ARBA" id="ARBA00022490"/>
    </source>
</evidence>
<keyword evidence="8" id="KW-0472">Membrane</keyword>
<evidence type="ECO:0000256" key="6">
    <source>
        <dbReference type="ARBA" id="ARBA00022679"/>
    </source>
</evidence>
<evidence type="ECO:0000313" key="9">
    <source>
        <dbReference type="EMBL" id="KAL0487387.1"/>
    </source>
</evidence>
<keyword evidence="4" id="KW-0963">Cytoplasm</keyword>
<dbReference type="PANTHER" id="PTHR11579:SF0">
    <property type="entry name" value="PROTEIN-L-ISOASPARTATE(D-ASPARTATE) O-METHYLTRANSFERASE"/>
    <property type="match status" value="1"/>
</dbReference>
<evidence type="ECO:0000313" key="10">
    <source>
        <dbReference type="Proteomes" id="UP001431209"/>
    </source>
</evidence>
<reference evidence="9 10" key="1">
    <citation type="submission" date="2024-03" db="EMBL/GenBank/DDBJ databases">
        <title>The Acrasis kona genome and developmental transcriptomes reveal deep origins of eukaryotic multicellular pathways.</title>
        <authorList>
            <person name="Sheikh S."/>
            <person name="Fu C.-J."/>
            <person name="Brown M.W."/>
            <person name="Baldauf S.L."/>
        </authorList>
    </citation>
    <scope>NUCLEOTIDE SEQUENCE [LARGE SCALE GENOMIC DNA]</scope>
    <source>
        <strain evidence="9 10">ATCC MYA-3509</strain>
    </source>
</reference>
<name>A0AAW2ZFJ0_9EUKA</name>
<protein>
    <recommendedName>
        <fullName evidence="3">protein-L-isoaspartate(D-aspartate) O-methyltransferase</fullName>
        <ecNumber evidence="3">2.1.1.77</ecNumber>
    </recommendedName>
</protein>
<dbReference type="EC" id="2.1.1.77" evidence="3"/>
<dbReference type="Gene3D" id="3.40.50.150">
    <property type="entry name" value="Vaccinia Virus protein VP39"/>
    <property type="match status" value="1"/>
</dbReference>
<keyword evidence="10" id="KW-1185">Reference proteome</keyword>
<evidence type="ECO:0000256" key="1">
    <source>
        <dbReference type="ARBA" id="ARBA00004496"/>
    </source>
</evidence>
<keyword evidence="6" id="KW-0808">Transferase</keyword>
<gene>
    <name evidence="9" type="ORF">AKO1_000773</name>
</gene>
<dbReference type="AlphaFoldDB" id="A0AAW2ZFJ0"/>
<dbReference type="CDD" id="cd02440">
    <property type="entry name" value="AdoMet_MTases"/>
    <property type="match status" value="1"/>
</dbReference>
<dbReference type="InterPro" id="IPR000682">
    <property type="entry name" value="PCMT"/>
</dbReference>
<dbReference type="EMBL" id="JAOPGA020001336">
    <property type="protein sequence ID" value="KAL0487387.1"/>
    <property type="molecule type" value="Genomic_DNA"/>
</dbReference>